<dbReference type="eggNOG" id="COG2050">
    <property type="taxonomic scope" value="Bacteria"/>
</dbReference>
<organism evidence="1 2">
    <name type="scientific">Lysobacter concretionis Ko07 = DSM 16239</name>
    <dbReference type="NCBI Taxonomy" id="1122185"/>
    <lineage>
        <taxon>Bacteria</taxon>
        <taxon>Pseudomonadati</taxon>
        <taxon>Pseudomonadota</taxon>
        <taxon>Gammaproteobacteria</taxon>
        <taxon>Lysobacterales</taxon>
        <taxon>Lysobacteraceae</taxon>
        <taxon>Novilysobacter</taxon>
    </lineage>
</organism>
<evidence type="ECO:0000313" key="2">
    <source>
        <dbReference type="Proteomes" id="UP000030017"/>
    </source>
</evidence>
<name>A0A0A0ENG1_9GAMM</name>
<dbReference type="Gene3D" id="3.10.129.10">
    <property type="entry name" value="Hotdog Thioesterase"/>
    <property type="match status" value="1"/>
</dbReference>
<dbReference type="EMBL" id="AVPS01000004">
    <property type="protein sequence ID" value="KGM51914.1"/>
    <property type="molecule type" value="Genomic_DNA"/>
</dbReference>
<keyword evidence="2" id="KW-1185">Reference proteome</keyword>
<dbReference type="RefSeq" id="WP_036193080.1">
    <property type="nucleotide sequence ID" value="NZ_AVPS01000004.1"/>
</dbReference>
<reference evidence="1 2" key="1">
    <citation type="submission" date="2013-08" db="EMBL/GenBank/DDBJ databases">
        <title>Genome sequencing of Lysobacter.</title>
        <authorList>
            <person name="Zhang S."/>
            <person name="Wang G."/>
        </authorList>
    </citation>
    <scope>NUCLEOTIDE SEQUENCE [LARGE SCALE GENOMIC DNA]</scope>
    <source>
        <strain evidence="1 2">Ko07</strain>
    </source>
</reference>
<dbReference type="InterPro" id="IPR029069">
    <property type="entry name" value="HotDog_dom_sf"/>
</dbReference>
<dbReference type="STRING" id="1122185.N792_06045"/>
<accession>A0A0A0ENG1</accession>
<protein>
    <recommendedName>
        <fullName evidence="3">Tetrameric acyl-CoA thioesterase</fullName>
    </recommendedName>
</protein>
<comment type="caution">
    <text evidence="1">The sequence shown here is derived from an EMBL/GenBank/DDBJ whole genome shotgun (WGS) entry which is preliminary data.</text>
</comment>
<dbReference type="Proteomes" id="UP000030017">
    <property type="component" value="Unassembled WGS sequence"/>
</dbReference>
<gene>
    <name evidence="1" type="ORF">N792_06045</name>
</gene>
<evidence type="ECO:0008006" key="3">
    <source>
        <dbReference type="Google" id="ProtNLM"/>
    </source>
</evidence>
<sequence>MKPSLLRHGLNLWPPFLFSGVHVRDISDGYRHAHVELRMRPWNRNYVGTHFGGSLFAMTDPFWMLLVMQSLGRDYIVWDQAGTIEFVKPGRGTVHAHFAVDDAVLDELRDTTATGDKALRWFDTHITDKAGEVVARVRKQLYVRRKRRTLADD</sequence>
<dbReference type="OrthoDB" id="9814774at2"/>
<dbReference type="AlphaFoldDB" id="A0A0A0ENG1"/>
<dbReference type="Pfam" id="PF14539">
    <property type="entry name" value="DUF4442"/>
    <property type="match status" value="1"/>
</dbReference>
<evidence type="ECO:0000313" key="1">
    <source>
        <dbReference type="EMBL" id="KGM51914.1"/>
    </source>
</evidence>
<proteinExistence type="predicted"/>
<dbReference type="InterPro" id="IPR027961">
    <property type="entry name" value="DUF4442"/>
</dbReference>
<dbReference type="SUPFAM" id="SSF54637">
    <property type="entry name" value="Thioesterase/thiol ester dehydrase-isomerase"/>
    <property type="match status" value="1"/>
</dbReference>